<protein>
    <submittedName>
        <fullName evidence="4">LRRNT domain-containing protein</fullName>
    </submittedName>
</protein>
<keyword evidence="2" id="KW-0732">Signal</keyword>
<feature type="chain" id="PRO_5005893519" evidence="2">
    <location>
        <begin position="17"/>
        <end position="183"/>
    </location>
</feature>
<accession>A0A0N5AXV0</accession>
<name>A0A0N5AXV0_9BILA</name>
<proteinExistence type="predicted"/>
<keyword evidence="1" id="KW-1133">Transmembrane helix</keyword>
<dbReference type="Proteomes" id="UP000046393">
    <property type="component" value="Unplaced"/>
</dbReference>
<dbReference type="STRING" id="451379.A0A0N5AXV0"/>
<dbReference type="AlphaFoldDB" id="A0A0N5AXV0"/>
<keyword evidence="1" id="KW-0472">Membrane</keyword>
<feature type="signal peptide" evidence="2">
    <location>
        <begin position="1"/>
        <end position="16"/>
    </location>
</feature>
<reference evidence="4" key="1">
    <citation type="submission" date="2017-02" db="UniProtKB">
        <authorList>
            <consortium name="WormBaseParasite"/>
        </authorList>
    </citation>
    <scope>IDENTIFICATION</scope>
</reference>
<evidence type="ECO:0000256" key="1">
    <source>
        <dbReference type="SAM" id="Phobius"/>
    </source>
</evidence>
<feature type="transmembrane region" description="Helical" evidence="1">
    <location>
        <begin position="146"/>
        <end position="170"/>
    </location>
</feature>
<evidence type="ECO:0000313" key="3">
    <source>
        <dbReference type="Proteomes" id="UP000046393"/>
    </source>
</evidence>
<evidence type="ECO:0000313" key="4">
    <source>
        <dbReference type="WBParaSite" id="SMUV_0000978201-mRNA-1"/>
    </source>
</evidence>
<evidence type="ECO:0000256" key="2">
    <source>
        <dbReference type="SAM" id="SignalP"/>
    </source>
</evidence>
<organism evidence="3 4">
    <name type="scientific">Syphacia muris</name>
    <dbReference type="NCBI Taxonomy" id="451379"/>
    <lineage>
        <taxon>Eukaryota</taxon>
        <taxon>Metazoa</taxon>
        <taxon>Ecdysozoa</taxon>
        <taxon>Nematoda</taxon>
        <taxon>Chromadorea</taxon>
        <taxon>Rhabditida</taxon>
        <taxon>Spirurina</taxon>
        <taxon>Oxyuridomorpha</taxon>
        <taxon>Oxyuroidea</taxon>
        <taxon>Oxyuridae</taxon>
        <taxon>Syphacia</taxon>
    </lineage>
</organism>
<dbReference type="WBParaSite" id="SMUV_0000978201-mRNA-1">
    <property type="protein sequence ID" value="SMUV_0000978201-mRNA-1"/>
    <property type="gene ID" value="SMUV_0000978201"/>
</dbReference>
<keyword evidence="1" id="KW-0812">Transmembrane</keyword>
<keyword evidence="3" id="KW-1185">Reference proteome</keyword>
<sequence>MLAPAIFLIFIGPAFSQSFVSGDNSTLTGCSTHCSMLDGDLGCFNRTRHYFETLLISQLRYYLSVHVNIYRWHRNHNSSYEIDLLSWKSEALNSLLSNLIEADVITQSTVSSIVTDLGEALKKDRISKDRPPHFQCPLPCEYRSSLWRSLFIVSFILNCLLLITVVPFIVKMIRSDKDEPLIR</sequence>